<organism evidence="2 3">
    <name type="scientific">Mycoplana rhizolycopersici</name>
    <dbReference type="NCBI Taxonomy" id="2746702"/>
    <lineage>
        <taxon>Bacteria</taxon>
        <taxon>Pseudomonadati</taxon>
        <taxon>Pseudomonadota</taxon>
        <taxon>Alphaproteobacteria</taxon>
        <taxon>Hyphomicrobiales</taxon>
        <taxon>Rhizobiaceae</taxon>
        <taxon>Mycoplana</taxon>
    </lineage>
</organism>
<dbReference type="Proteomes" id="UP000659172">
    <property type="component" value="Unassembled WGS sequence"/>
</dbReference>
<dbReference type="Gene3D" id="3.40.50.12580">
    <property type="match status" value="1"/>
</dbReference>
<evidence type="ECO:0000256" key="1">
    <source>
        <dbReference type="SAM" id="Coils"/>
    </source>
</evidence>
<evidence type="ECO:0000313" key="2">
    <source>
        <dbReference type="EMBL" id="NVP55655.1"/>
    </source>
</evidence>
<name>A0ABX2QD48_9HYPH</name>
<dbReference type="RefSeq" id="WP_176949644.1">
    <property type="nucleotide sequence ID" value="NZ_JABXYK010000005.1"/>
</dbReference>
<dbReference type="InterPro" id="IPR043148">
    <property type="entry name" value="TagF_C"/>
</dbReference>
<comment type="caution">
    <text evidence="2">The sequence shown here is derived from an EMBL/GenBank/DDBJ whole genome shotgun (WGS) entry which is preliminary data.</text>
</comment>
<dbReference type="InterPro" id="IPR007554">
    <property type="entry name" value="Glycerophosphate_synth"/>
</dbReference>
<dbReference type="EMBL" id="JABXYK010000005">
    <property type="protein sequence ID" value="NVP55655.1"/>
    <property type="molecule type" value="Genomic_DNA"/>
</dbReference>
<dbReference type="SUPFAM" id="SSF53756">
    <property type="entry name" value="UDP-Glycosyltransferase/glycogen phosphorylase"/>
    <property type="match status" value="1"/>
</dbReference>
<feature type="coiled-coil region" evidence="1">
    <location>
        <begin position="6"/>
        <end position="33"/>
    </location>
</feature>
<accession>A0ABX2QD48</accession>
<proteinExistence type="predicted"/>
<gene>
    <name evidence="2" type="ORF">HV823_10380</name>
</gene>
<keyword evidence="1" id="KW-0175">Coiled coil</keyword>
<dbReference type="Pfam" id="PF04464">
    <property type="entry name" value="Glyphos_transf"/>
    <property type="match status" value="1"/>
</dbReference>
<sequence length="505" mass="56290">MDISVSSTLADRLASLTAKFDALEERLDALAENQSLHGEIQLEVVKLLQHIQGQQVASLERLNHVAEIQANTIEEGVSKEDVASLNALIAQEGRQRTLDLQSLKQTSNVSARQATAGKLPVRCAFIVHSIPMWDALSDVHAAMLQDERFDPVVISINSTPLGRGAFEGEPDVSRALDKLGVHHLRFNMEDSYAALDILKALRPAVIFRQQQWDACLPPAFHTPELTFARLCLVPYALNLATSLGDPVTTEVSAFGYDQAYHRAAWRIFCETATTQSYYRSFKHSDPDKIVLSGYPKFDRLLKSAETPEWPIRSRGGKPFRVIWAPHYSLGTNGLGFGVFDKIWDNMVAWARESRDIEFVLKPHPALFGQVLRGDGLAHVRKTWTSMPNCAIAEQQYGELFAASDLMISDGLSFLAEYQLFDKPLIFFDSGHHVAFNALGKMAEAATRRVRSFDQLKKATLEYKDGKTWEFETARKTLLNTLLPNRGEAAASILEAIAAGVLEDRH</sequence>
<reference evidence="2 3" key="1">
    <citation type="submission" date="2020-06" db="EMBL/GenBank/DDBJ databases">
        <title>Rhizobium sp.nov. isolated from the tomato plant.</title>
        <authorList>
            <person name="Thin K.K."/>
            <person name="Zhang X."/>
            <person name="He S."/>
        </authorList>
    </citation>
    <scope>NUCLEOTIDE SEQUENCE [LARGE SCALE GENOMIC DNA]</scope>
    <source>
        <strain evidence="2 3">DBTS2</strain>
    </source>
</reference>
<protein>
    <submittedName>
        <fullName evidence="2">CDP-glycerol glycerophosphotransferase family protein</fullName>
    </submittedName>
</protein>
<evidence type="ECO:0000313" key="3">
    <source>
        <dbReference type="Proteomes" id="UP000659172"/>
    </source>
</evidence>
<keyword evidence="3" id="KW-1185">Reference proteome</keyword>